<dbReference type="EMBL" id="AQQZ01000001">
    <property type="protein sequence ID" value="KNG95581.1"/>
    <property type="molecule type" value="Genomic_DNA"/>
</dbReference>
<gene>
    <name evidence="7" type="ORF">ATO11_03065</name>
</gene>
<keyword evidence="5 6" id="KW-0472">Membrane</keyword>
<evidence type="ECO:0000256" key="3">
    <source>
        <dbReference type="ARBA" id="ARBA00022692"/>
    </source>
</evidence>
<keyword evidence="3 6" id="KW-0812">Transmembrane</keyword>
<dbReference type="Proteomes" id="UP000036938">
    <property type="component" value="Unassembled WGS sequence"/>
</dbReference>
<dbReference type="GO" id="GO:0016787">
    <property type="term" value="F:hydrolase activity"/>
    <property type="evidence" value="ECO:0007669"/>
    <property type="project" value="TreeGrafter"/>
</dbReference>
<dbReference type="Pfam" id="PF07947">
    <property type="entry name" value="YhhN"/>
    <property type="match status" value="1"/>
</dbReference>
<name>A0A0L1JUY6_9RHOB</name>
<dbReference type="InterPro" id="IPR012506">
    <property type="entry name" value="TMEM86B-like"/>
</dbReference>
<feature type="transmembrane region" description="Helical" evidence="6">
    <location>
        <begin position="42"/>
        <end position="64"/>
    </location>
</feature>
<reference evidence="7 8" key="1">
    <citation type="journal article" date="2015" name="Int. J. Syst. Evol. Microbiol.">
        <title>Aestuariivita atlantica sp. nov., isolated from deep sea sediment of the Atlantic Ocean.</title>
        <authorList>
            <person name="Li G."/>
            <person name="Lai Q."/>
            <person name="Du Y."/>
            <person name="Liu X."/>
            <person name="Sun F."/>
            <person name="Shao Z."/>
        </authorList>
    </citation>
    <scope>NUCLEOTIDE SEQUENCE [LARGE SCALE GENOMIC DNA]</scope>
    <source>
        <strain evidence="7 8">22II-S11-z3</strain>
    </source>
</reference>
<evidence type="ECO:0000256" key="5">
    <source>
        <dbReference type="ARBA" id="ARBA00023136"/>
    </source>
</evidence>
<evidence type="ECO:0008006" key="9">
    <source>
        <dbReference type="Google" id="ProtNLM"/>
    </source>
</evidence>
<sequence>MLPDLTALSLAPLAAALALLTLLTPAEGPLRAAGKGASTLALALLAALNAAPLLALALVAAALGDIALAFRGSRPFLAGMAAFGLAHIGFIALFAGAGADPAILAIPVRAFAAIALVALALWLGRAFARQAGPLCLPVIGYVAIIAAMGLAALALPPMPALPLILAGAALFVLSDALIGQQTFLDRRWTGQGVAIWLTYHAALQALTLGLLAV</sequence>
<feature type="transmembrane region" description="Helical" evidence="6">
    <location>
        <begin position="102"/>
        <end position="122"/>
    </location>
</feature>
<dbReference type="GO" id="GO:0016020">
    <property type="term" value="C:membrane"/>
    <property type="evidence" value="ECO:0007669"/>
    <property type="project" value="UniProtKB-SubCell"/>
</dbReference>
<feature type="transmembrane region" description="Helical" evidence="6">
    <location>
        <begin position="160"/>
        <end position="178"/>
    </location>
</feature>
<proteinExistence type="inferred from homology"/>
<comment type="similarity">
    <text evidence="2">Belongs to the TMEM86 family.</text>
</comment>
<dbReference type="PANTHER" id="PTHR31885:SF6">
    <property type="entry name" value="GH04784P"/>
    <property type="match status" value="1"/>
</dbReference>
<dbReference type="RefSeq" id="WP_050529319.1">
    <property type="nucleotide sequence ID" value="NZ_AQQZ01000001.1"/>
</dbReference>
<dbReference type="AlphaFoldDB" id="A0A0L1JUY6"/>
<dbReference type="PATRIC" id="fig|1317121.7.peg.621"/>
<evidence type="ECO:0000313" key="8">
    <source>
        <dbReference type="Proteomes" id="UP000036938"/>
    </source>
</evidence>
<feature type="transmembrane region" description="Helical" evidence="6">
    <location>
        <begin position="134"/>
        <end position="154"/>
    </location>
</feature>
<comment type="caution">
    <text evidence="7">The sequence shown here is derived from an EMBL/GenBank/DDBJ whole genome shotgun (WGS) entry which is preliminary data.</text>
</comment>
<comment type="subcellular location">
    <subcellularLocation>
        <location evidence="1">Membrane</location>
        <topology evidence="1">Multi-pass membrane protein</topology>
    </subcellularLocation>
</comment>
<protein>
    <recommendedName>
        <fullName evidence="9">Lysoplasmalogenase</fullName>
    </recommendedName>
</protein>
<accession>A0A0L1JUY6</accession>
<dbReference type="PANTHER" id="PTHR31885">
    <property type="entry name" value="GH04784P"/>
    <property type="match status" value="1"/>
</dbReference>
<evidence type="ECO:0000256" key="2">
    <source>
        <dbReference type="ARBA" id="ARBA00007375"/>
    </source>
</evidence>
<keyword evidence="8" id="KW-1185">Reference proteome</keyword>
<evidence type="ECO:0000256" key="1">
    <source>
        <dbReference type="ARBA" id="ARBA00004141"/>
    </source>
</evidence>
<keyword evidence="4 6" id="KW-1133">Transmembrane helix</keyword>
<evidence type="ECO:0000256" key="6">
    <source>
        <dbReference type="SAM" id="Phobius"/>
    </source>
</evidence>
<evidence type="ECO:0000256" key="4">
    <source>
        <dbReference type="ARBA" id="ARBA00022989"/>
    </source>
</evidence>
<feature type="transmembrane region" description="Helical" evidence="6">
    <location>
        <begin position="76"/>
        <end position="96"/>
    </location>
</feature>
<evidence type="ECO:0000313" key="7">
    <source>
        <dbReference type="EMBL" id="KNG95581.1"/>
    </source>
</evidence>
<dbReference type="STRING" id="1317121.ATO11_03065"/>
<organism evidence="7 8">
    <name type="scientific">Pseudaestuariivita atlantica</name>
    <dbReference type="NCBI Taxonomy" id="1317121"/>
    <lineage>
        <taxon>Bacteria</taxon>
        <taxon>Pseudomonadati</taxon>
        <taxon>Pseudomonadota</taxon>
        <taxon>Alphaproteobacteria</taxon>
        <taxon>Rhodobacterales</taxon>
        <taxon>Paracoccaceae</taxon>
        <taxon>Pseudaestuariivita</taxon>
    </lineage>
</organism>